<dbReference type="PANTHER" id="PTHR11743:SF70">
    <property type="entry name" value="GH26960P-RELATED"/>
    <property type="match status" value="1"/>
</dbReference>
<dbReference type="CDD" id="cd07306">
    <property type="entry name" value="Porin3_VDAC"/>
    <property type="match status" value="2"/>
</dbReference>
<keyword evidence="3" id="KW-1134">Transmembrane beta strand</keyword>
<name>A0A9P9YTD4_9MUSC</name>
<feature type="compositionally biased region" description="Basic residues" evidence="6">
    <location>
        <begin position="1"/>
        <end position="14"/>
    </location>
</feature>
<evidence type="ECO:0000313" key="8">
    <source>
        <dbReference type="Proteomes" id="UP001059596"/>
    </source>
</evidence>
<organism evidence="7 8">
    <name type="scientific">Drosophila gunungcola</name>
    <name type="common">fruit fly</name>
    <dbReference type="NCBI Taxonomy" id="103775"/>
    <lineage>
        <taxon>Eukaryota</taxon>
        <taxon>Metazoa</taxon>
        <taxon>Ecdysozoa</taxon>
        <taxon>Arthropoda</taxon>
        <taxon>Hexapoda</taxon>
        <taxon>Insecta</taxon>
        <taxon>Pterygota</taxon>
        <taxon>Neoptera</taxon>
        <taxon>Endopterygota</taxon>
        <taxon>Diptera</taxon>
        <taxon>Brachycera</taxon>
        <taxon>Muscomorpha</taxon>
        <taxon>Ephydroidea</taxon>
        <taxon>Drosophilidae</taxon>
        <taxon>Drosophila</taxon>
        <taxon>Sophophora</taxon>
    </lineage>
</organism>
<dbReference type="GO" id="GO:0005741">
    <property type="term" value="C:mitochondrial outer membrane"/>
    <property type="evidence" value="ECO:0007669"/>
    <property type="project" value="UniProtKB-SubCell"/>
</dbReference>
<dbReference type="InterPro" id="IPR027246">
    <property type="entry name" value="Porin_Euk/Tom40"/>
</dbReference>
<comment type="caution">
    <text evidence="7">The sequence shown here is derived from an EMBL/GenBank/DDBJ whole genome shotgun (WGS) entry which is preliminary data.</text>
</comment>
<evidence type="ECO:0000256" key="2">
    <source>
        <dbReference type="ARBA" id="ARBA00007780"/>
    </source>
</evidence>
<sequence length="618" mass="69190">DRIRSLFRRNKRKRLPSDAADPVDEGGGGTQQRDKEEAAAKEENRVEILPPPLVEGEMPSYFHVGLLAKMCLSNSKTDNDFFLSSFGEGYPTWNSVYGGLEAYKEEGNFHASLAWLSDGDMLSDLGARGEGLGGTWSSVLKSVVSTDEGCAYQCKVKCGFERKPGRVELYVPIYKEPLFMGYILVQPATNFLLGYRTAFNVQDRNFIMNALCAGYNNSSTEVGLKLENFQTLRGSIFQRIGEKWAVALKANLYGNVNAKSFAIGGQYELEPGTLLKAKVRGDTRLGFIFQRKIREDIEVLFHMRARPTTYHKDDKTEEKKEEQEAEKQEAPEASAQEVEVEIIPSPPAEGEMPSYFHVGALAKECLINGFKLGAWQLHFGEGYPTVDSVFGGLEAFKEIGNCSVSLSWFTNNEFLSEIGVRAMNLGSQWYALLKSTMGTKDEVTFKTKLKCGFERDPVKVELVVPLYKEPLCMGYILVSPIENWLLGYRTVYNLDDQGFDKHALCLAYNDGITEVGLKLENFGDLRGSIFRRFGEGWAFAIKSNLYGSENVKQFAIGVQYALQNGTLLKAKLREDSRIGFVYQSKIGENIDVKYHAAFDGVDPIDGNHRIGVSWNFHC</sequence>
<feature type="region of interest" description="Disordered" evidence="6">
    <location>
        <begin position="310"/>
        <end position="338"/>
    </location>
</feature>
<feature type="non-terminal residue" evidence="7">
    <location>
        <position position="618"/>
    </location>
</feature>
<evidence type="ECO:0000313" key="7">
    <source>
        <dbReference type="EMBL" id="KAI8042783.1"/>
    </source>
</evidence>
<evidence type="ECO:0000256" key="3">
    <source>
        <dbReference type="ARBA" id="ARBA00022452"/>
    </source>
</evidence>
<evidence type="ECO:0000256" key="1">
    <source>
        <dbReference type="ARBA" id="ARBA00004294"/>
    </source>
</evidence>
<feature type="compositionally biased region" description="Basic and acidic residues" evidence="6">
    <location>
        <begin position="32"/>
        <end position="45"/>
    </location>
</feature>
<dbReference type="InterPro" id="IPR023614">
    <property type="entry name" value="Porin_dom_sf"/>
</dbReference>
<comment type="similarity">
    <text evidence="2">Belongs to the eukaryotic mitochondrial porin family.</text>
</comment>
<keyword evidence="5" id="KW-0813">Transport</keyword>
<feature type="region of interest" description="Disordered" evidence="6">
    <location>
        <begin position="1"/>
        <end position="45"/>
    </location>
</feature>
<reference evidence="7" key="1">
    <citation type="journal article" date="2023" name="Genome Biol. Evol.">
        <title>Long-read-based Genome Assembly of Drosophila gunungcola Reveals Fewer Chemosensory Genes in Flower-breeding Species.</title>
        <authorList>
            <person name="Negi A."/>
            <person name="Liao B.Y."/>
            <person name="Yeh S.D."/>
        </authorList>
    </citation>
    <scope>NUCLEOTIDE SEQUENCE</scope>
    <source>
        <strain evidence="7">Sukarami</strain>
    </source>
</reference>
<dbReference type="GO" id="GO:0046930">
    <property type="term" value="C:pore complex"/>
    <property type="evidence" value="ECO:0007669"/>
    <property type="project" value="UniProtKB-KW"/>
</dbReference>
<evidence type="ECO:0000256" key="5">
    <source>
        <dbReference type="ARBA" id="ARBA00023114"/>
    </source>
</evidence>
<evidence type="ECO:0000256" key="4">
    <source>
        <dbReference type="ARBA" id="ARBA00022787"/>
    </source>
</evidence>
<keyword evidence="3" id="KW-0472">Membrane</keyword>
<keyword evidence="4" id="KW-0496">Mitochondrion</keyword>
<evidence type="ECO:0000256" key="6">
    <source>
        <dbReference type="SAM" id="MobiDB-lite"/>
    </source>
</evidence>
<dbReference type="EMBL" id="JAMKOV010000002">
    <property type="protein sequence ID" value="KAI8042783.1"/>
    <property type="molecule type" value="Genomic_DNA"/>
</dbReference>
<dbReference type="PANTHER" id="PTHR11743">
    <property type="entry name" value="VOLTAGE-DEPENDENT ANION-SELECTIVE CHANNEL"/>
    <property type="match status" value="1"/>
</dbReference>
<keyword evidence="4" id="KW-1000">Mitochondrion outer membrane</keyword>
<comment type="subcellular location">
    <subcellularLocation>
        <location evidence="1">Mitochondrion outer membrane</location>
    </subcellularLocation>
</comment>
<dbReference type="Proteomes" id="UP001059596">
    <property type="component" value="Unassembled WGS sequence"/>
</dbReference>
<keyword evidence="8" id="KW-1185">Reference proteome</keyword>
<dbReference type="GO" id="GO:0015288">
    <property type="term" value="F:porin activity"/>
    <property type="evidence" value="ECO:0007669"/>
    <property type="project" value="UniProtKB-KW"/>
</dbReference>
<gene>
    <name evidence="7" type="ORF">M5D96_004106</name>
</gene>
<proteinExistence type="inferred from homology"/>
<dbReference type="InterPro" id="IPR001925">
    <property type="entry name" value="Porin_Euk"/>
</dbReference>
<evidence type="ECO:0008006" key="9">
    <source>
        <dbReference type="Google" id="ProtNLM"/>
    </source>
</evidence>
<protein>
    <recommendedName>
        <fullName evidence="9">Voltage-dependent anion-selective channel</fullName>
    </recommendedName>
</protein>
<dbReference type="Gene3D" id="2.40.160.10">
    <property type="entry name" value="Porin"/>
    <property type="match status" value="2"/>
</dbReference>
<feature type="compositionally biased region" description="Basic and acidic residues" evidence="6">
    <location>
        <begin position="310"/>
        <end position="330"/>
    </location>
</feature>
<keyword evidence="5" id="KW-0626">Porin</keyword>
<dbReference type="AlphaFoldDB" id="A0A9P9YTD4"/>
<accession>A0A9P9YTD4</accession>
<dbReference type="Pfam" id="PF01459">
    <property type="entry name" value="Porin_3"/>
    <property type="match status" value="2"/>
</dbReference>
<keyword evidence="5" id="KW-0406">Ion transport</keyword>
<dbReference type="GO" id="GO:0008308">
    <property type="term" value="F:voltage-gated monoatomic anion channel activity"/>
    <property type="evidence" value="ECO:0007669"/>
    <property type="project" value="InterPro"/>
</dbReference>
<keyword evidence="3" id="KW-0812">Transmembrane</keyword>